<dbReference type="EMBL" id="AFUQ01000004">
    <property type="protein sequence ID" value="EGV13414.1"/>
    <property type="molecule type" value="Genomic_DNA"/>
</dbReference>
<feature type="transmembrane region" description="Helical" evidence="8">
    <location>
        <begin position="378"/>
        <end position="398"/>
    </location>
</feature>
<dbReference type="GO" id="GO:0030001">
    <property type="term" value="P:metal ion transport"/>
    <property type="evidence" value="ECO:0007669"/>
    <property type="project" value="UniProtKB-ARBA"/>
</dbReference>
<feature type="transmembrane region" description="Helical" evidence="8">
    <location>
        <begin position="217"/>
        <end position="236"/>
    </location>
</feature>
<evidence type="ECO:0000256" key="7">
    <source>
        <dbReference type="ARBA" id="ARBA00023136"/>
    </source>
</evidence>
<evidence type="ECO:0000256" key="1">
    <source>
        <dbReference type="ARBA" id="ARBA00004651"/>
    </source>
</evidence>
<dbReference type="AlphaFoldDB" id="F9PDR6"/>
<evidence type="ECO:0000256" key="2">
    <source>
        <dbReference type="ARBA" id="ARBA00022448"/>
    </source>
</evidence>
<evidence type="ECO:0000313" key="9">
    <source>
        <dbReference type="EMBL" id="EGV13414.1"/>
    </source>
</evidence>
<comment type="subcellular location">
    <subcellularLocation>
        <location evidence="1">Cell membrane</location>
        <topology evidence="1">Multi-pass membrane protein</topology>
    </subcellularLocation>
</comment>
<dbReference type="Pfam" id="PF02386">
    <property type="entry name" value="TrkH"/>
    <property type="match status" value="1"/>
</dbReference>
<feature type="transmembrane region" description="Helical" evidence="8">
    <location>
        <begin position="151"/>
        <end position="173"/>
    </location>
</feature>
<feature type="transmembrane region" description="Helical" evidence="8">
    <location>
        <begin position="432"/>
        <end position="456"/>
    </location>
</feature>
<evidence type="ECO:0000313" key="10">
    <source>
        <dbReference type="Proteomes" id="UP000003399"/>
    </source>
</evidence>
<keyword evidence="2" id="KW-0813">Transport</keyword>
<evidence type="ECO:0000256" key="3">
    <source>
        <dbReference type="ARBA" id="ARBA00022475"/>
    </source>
</evidence>
<organism evidence="9 10">
    <name type="scientific">Streptococcus infantis X</name>
    <dbReference type="NCBI Taxonomy" id="997830"/>
    <lineage>
        <taxon>Bacteria</taxon>
        <taxon>Bacillati</taxon>
        <taxon>Bacillota</taxon>
        <taxon>Bacilli</taxon>
        <taxon>Lactobacillales</taxon>
        <taxon>Streptococcaceae</taxon>
        <taxon>Streptococcus</taxon>
    </lineage>
</organism>
<dbReference type="PANTHER" id="PTHR32024">
    <property type="entry name" value="TRK SYSTEM POTASSIUM UPTAKE PROTEIN TRKG-RELATED"/>
    <property type="match status" value="1"/>
</dbReference>
<dbReference type="InterPro" id="IPR003445">
    <property type="entry name" value="Cat_transpt"/>
</dbReference>
<keyword evidence="7 8" id="KW-0472">Membrane</keyword>
<dbReference type="eggNOG" id="COG0168">
    <property type="taxonomic scope" value="Bacteria"/>
</dbReference>
<comment type="caution">
    <text evidence="9">The sequence shown here is derived from an EMBL/GenBank/DDBJ whole genome shotgun (WGS) entry which is preliminary data.</text>
</comment>
<protein>
    <submittedName>
        <fullName evidence="9">Cation transport protein</fullName>
    </submittedName>
</protein>
<name>F9PDR6_9STRE</name>
<keyword evidence="6" id="KW-0406">Ion transport</keyword>
<feature type="transmembrane region" description="Helical" evidence="8">
    <location>
        <begin position="32"/>
        <end position="58"/>
    </location>
</feature>
<feature type="transmembrane region" description="Helical" evidence="8">
    <location>
        <begin position="320"/>
        <end position="351"/>
    </location>
</feature>
<proteinExistence type="predicted"/>
<sequence length="476" mass="52447">MKSLVICDCFNCFMVQCNYVIQIIFGKNKHDLGAFITCSSNFLSFALVIFVGSLLLSLPFVQATSSQATYFDHLFTAVSMVCVTGLFTQPVATTYNIWGQLICMFLIQIGGLGLMTFIGVFYIQSKQKLSLRSRETILESFSYGETQSLMVFIRSIFLTTFIVEGLGAFLLSFRFVPEFGWGRGIFTSIFVAISAFCNAGFDNIGSTSLVAFQTDPLINLVLAALIITGGLGFMVWFDLATQLSKKKRRLRFHTKLVLFLTAGILFTGTVSTLLIEWNNPGTIGNLSIPDKLLVSFFQTVSMRTAGFASIDYTQARPVTLLIYILQMFLGGAPGGTAGGLKITTFFVLLVFARSELLGLPHANVARRTILPRTVQKSFSVFIIFLITFLLGLILVGITTEGNPRFIYIMFETISALATVGVTANLTPELGRLALSIIMLLMFIGRIGPLTLLVSLAEYQPDKKDMIHYMKADITIG</sequence>
<dbReference type="PANTHER" id="PTHR32024:SF1">
    <property type="entry name" value="KTR SYSTEM POTASSIUM UPTAKE PROTEIN B"/>
    <property type="match status" value="1"/>
</dbReference>
<accession>F9PDR6</accession>
<keyword evidence="3" id="KW-1003">Cell membrane</keyword>
<feature type="transmembrane region" description="Helical" evidence="8">
    <location>
        <begin position="256"/>
        <end position="275"/>
    </location>
</feature>
<feature type="transmembrane region" description="Helical" evidence="8">
    <location>
        <begin position="70"/>
        <end position="89"/>
    </location>
</feature>
<dbReference type="Proteomes" id="UP000003399">
    <property type="component" value="Unassembled WGS sequence"/>
</dbReference>
<feature type="transmembrane region" description="Helical" evidence="8">
    <location>
        <begin position="101"/>
        <end position="123"/>
    </location>
</feature>
<keyword evidence="5 8" id="KW-1133">Transmembrane helix</keyword>
<dbReference type="GO" id="GO:0008324">
    <property type="term" value="F:monoatomic cation transmembrane transporter activity"/>
    <property type="evidence" value="ECO:0007669"/>
    <property type="project" value="InterPro"/>
</dbReference>
<dbReference type="PATRIC" id="fig|997830.4.peg.955"/>
<dbReference type="GO" id="GO:0005886">
    <property type="term" value="C:plasma membrane"/>
    <property type="evidence" value="ECO:0007669"/>
    <property type="project" value="UniProtKB-SubCell"/>
</dbReference>
<keyword evidence="4 8" id="KW-0812">Transmembrane</keyword>
<evidence type="ECO:0000256" key="8">
    <source>
        <dbReference type="SAM" id="Phobius"/>
    </source>
</evidence>
<evidence type="ECO:0000256" key="4">
    <source>
        <dbReference type="ARBA" id="ARBA00022692"/>
    </source>
</evidence>
<gene>
    <name evidence="9" type="ORF">HMPREF1124_0012</name>
</gene>
<evidence type="ECO:0000256" key="5">
    <source>
        <dbReference type="ARBA" id="ARBA00022989"/>
    </source>
</evidence>
<reference evidence="9 10" key="1">
    <citation type="submission" date="2011-07" db="EMBL/GenBank/DDBJ databases">
        <authorList>
            <person name="Harkins D.M."/>
            <person name="Madupu R."/>
            <person name="Durkin A.S."/>
            <person name="Torralba M."/>
            <person name="Methe B."/>
            <person name="Sutton G.G."/>
            <person name="Nelson K.E."/>
        </authorList>
    </citation>
    <scope>NUCLEOTIDE SEQUENCE [LARGE SCALE GENOMIC DNA]</scope>
    <source>
        <strain evidence="9 10">X</strain>
    </source>
</reference>
<feature type="transmembrane region" description="Helical" evidence="8">
    <location>
        <begin position="185"/>
        <end position="205"/>
    </location>
</feature>
<evidence type="ECO:0000256" key="6">
    <source>
        <dbReference type="ARBA" id="ARBA00023065"/>
    </source>
</evidence>